<accession>A0ABV4TXK5</accession>
<organism evidence="3 4">
    <name type="scientific">Thiohalorhabdus methylotrophus</name>
    <dbReference type="NCBI Taxonomy" id="3242694"/>
    <lineage>
        <taxon>Bacteria</taxon>
        <taxon>Pseudomonadati</taxon>
        <taxon>Pseudomonadota</taxon>
        <taxon>Gammaproteobacteria</taxon>
        <taxon>Thiohalorhabdales</taxon>
        <taxon>Thiohalorhabdaceae</taxon>
        <taxon>Thiohalorhabdus</taxon>
    </lineage>
</organism>
<feature type="domain" description="MOFRL" evidence="1">
    <location>
        <begin position="319"/>
        <end position="424"/>
    </location>
</feature>
<evidence type="ECO:0000313" key="3">
    <source>
        <dbReference type="EMBL" id="MFA9460805.1"/>
    </source>
</evidence>
<name>A0ABV4TXK5_9GAMM</name>
<dbReference type="Pfam" id="PF05161">
    <property type="entry name" value="MOFRL"/>
    <property type="match status" value="1"/>
</dbReference>
<dbReference type="Gene3D" id="3.40.1480.10">
    <property type="entry name" value="MOFRL domain"/>
    <property type="match status" value="1"/>
</dbReference>
<dbReference type="Gene3D" id="3.40.50.10180">
    <property type="entry name" value="Glycerate kinase, MOFRL-like N-terminal domain"/>
    <property type="match status" value="1"/>
</dbReference>
<dbReference type="EMBL" id="JBGUAW010000005">
    <property type="protein sequence ID" value="MFA9460805.1"/>
    <property type="molecule type" value="Genomic_DNA"/>
</dbReference>
<gene>
    <name evidence="3" type="ORF">ACERLL_08200</name>
</gene>
<proteinExistence type="predicted"/>
<keyword evidence="4" id="KW-1185">Reference proteome</keyword>
<dbReference type="RefSeq" id="WP_373655592.1">
    <property type="nucleotide sequence ID" value="NZ_JBGUAW010000005.1"/>
</dbReference>
<evidence type="ECO:0000259" key="1">
    <source>
        <dbReference type="Pfam" id="PF05161"/>
    </source>
</evidence>
<dbReference type="PANTHER" id="PTHR12227">
    <property type="entry name" value="GLYCERATE KINASE"/>
    <property type="match status" value="1"/>
</dbReference>
<feature type="domain" description="MOFRL-associated" evidence="2">
    <location>
        <begin position="11"/>
        <end position="234"/>
    </location>
</feature>
<dbReference type="Proteomes" id="UP001575181">
    <property type="component" value="Unassembled WGS sequence"/>
</dbReference>
<dbReference type="PANTHER" id="PTHR12227:SF0">
    <property type="entry name" value="GLYCERATE KINASE"/>
    <property type="match status" value="1"/>
</dbReference>
<dbReference type="GO" id="GO:0016301">
    <property type="term" value="F:kinase activity"/>
    <property type="evidence" value="ECO:0007669"/>
    <property type="project" value="UniProtKB-KW"/>
</dbReference>
<dbReference type="InterPro" id="IPR037035">
    <property type="entry name" value="GK-like_C_sf"/>
</dbReference>
<evidence type="ECO:0000259" key="2">
    <source>
        <dbReference type="Pfam" id="PF13660"/>
    </source>
</evidence>
<dbReference type="Pfam" id="PF13660">
    <property type="entry name" value="DUF4147"/>
    <property type="match status" value="1"/>
</dbReference>
<keyword evidence="3" id="KW-0808">Transferase</keyword>
<dbReference type="SUPFAM" id="SSF82544">
    <property type="entry name" value="GckA/TtuD-like"/>
    <property type="match status" value="1"/>
</dbReference>
<protein>
    <submittedName>
        <fullName evidence="3">Glycerate kinase</fullName>
    </submittedName>
</protein>
<dbReference type="InterPro" id="IPR025286">
    <property type="entry name" value="MOFRL_assoc_dom"/>
</dbReference>
<dbReference type="InterPro" id="IPR039760">
    <property type="entry name" value="MOFRL_protein"/>
</dbReference>
<comment type="caution">
    <text evidence="3">The sequence shown here is derived from an EMBL/GenBank/DDBJ whole genome shotgun (WGS) entry which is preliminary data.</text>
</comment>
<dbReference type="InterPro" id="IPR038614">
    <property type="entry name" value="GK_N_sf"/>
</dbReference>
<sequence length="433" mass="43829">MERQERLKTDAEAAFRSALEAAEPDRLVAGWLRDHPGAVSPAGRTLVIAVGKGACSMVSGAMEVLPVRPEEVLVVTKDGHGAACPAGVTVLESGHPRPDARSLDAGAAILDRVEALGPRDGLLLLVSGGASALADVLPPGLDPEDWFRANAALVGAGLPIQAINAVRKHCSLLKGGQLARAAAPAEVTALLLSDVVGDDPAVIGSGPAAPDPTTYADGLAFLPEMPDFPPSLRMHLEAGRAGTHAETPKSGELGNSRNVVVGNNRSALEAAADALRRRGYEPLILTSRLQGEARQAARALASVALEAADSGTPLAAPAALLWGGETTVTLGADPGEGGRSQEMALAMAGDFDGIPGVGALCAGTDGTDGPTEAAGGWVDGATRERAAQAGRSIGEALDGHNSGAVLELLNDRLVTGPTGTNVMDLNILLVAQG</sequence>
<keyword evidence="3" id="KW-0418">Kinase</keyword>
<dbReference type="InterPro" id="IPR007835">
    <property type="entry name" value="MOFRL"/>
</dbReference>
<evidence type="ECO:0000313" key="4">
    <source>
        <dbReference type="Proteomes" id="UP001575181"/>
    </source>
</evidence>
<reference evidence="3 4" key="1">
    <citation type="submission" date="2024-08" db="EMBL/GenBank/DDBJ databases">
        <title>Whole-genome sequencing of halo(alkali)philic microorganisms from hypersaline lakes.</title>
        <authorList>
            <person name="Sorokin D.Y."/>
            <person name="Merkel A.Y."/>
            <person name="Messina E."/>
            <person name="Yakimov M."/>
        </authorList>
    </citation>
    <scope>NUCLEOTIDE SEQUENCE [LARGE SCALE GENOMIC DNA]</scope>
    <source>
        <strain evidence="3 4">Cl-TMA</strain>
    </source>
</reference>